<proteinExistence type="predicted"/>
<sequence length="48" mass="5078">AVGTRAAGTAPGSGRERCRREVRLPHPERLGNRRRNGVVFGEPAGPGV</sequence>
<feature type="non-terminal residue" evidence="2">
    <location>
        <position position="1"/>
    </location>
</feature>
<gene>
    <name evidence="2" type="ORF">AVDCRST_MAG19-3236</name>
</gene>
<accession>A0A6J4VGC9</accession>
<dbReference type="EMBL" id="CADCWL010000175">
    <property type="protein sequence ID" value="CAA9575064.1"/>
    <property type="molecule type" value="Genomic_DNA"/>
</dbReference>
<dbReference type="AlphaFoldDB" id="A0A6J4VGC9"/>
<name>A0A6J4VGC9_9BACT</name>
<feature type="non-terminal residue" evidence="2">
    <location>
        <position position="48"/>
    </location>
</feature>
<reference evidence="2" key="1">
    <citation type="submission" date="2020-02" db="EMBL/GenBank/DDBJ databases">
        <authorList>
            <person name="Meier V. D."/>
        </authorList>
    </citation>
    <scope>NUCLEOTIDE SEQUENCE</scope>
    <source>
        <strain evidence="2">AVDCRST_MAG19</strain>
    </source>
</reference>
<evidence type="ECO:0000256" key="1">
    <source>
        <dbReference type="SAM" id="MobiDB-lite"/>
    </source>
</evidence>
<organism evidence="2">
    <name type="scientific">uncultured Thermomicrobiales bacterium</name>
    <dbReference type="NCBI Taxonomy" id="1645740"/>
    <lineage>
        <taxon>Bacteria</taxon>
        <taxon>Pseudomonadati</taxon>
        <taxon>Thermomicrobiota</taxon>
        <taxon>Thermomicrobia</taxon>
        <taxon>Thermomicrobiales</taxon>
        <taxon>environmental samples</taxon>
    </lineage>
</organism>
<evidence type="ECO:0000313" key="2">
    <source>
        <dbReference type="EMBL" id="CAA9575064.1"/>
    </source>
</evidence>
<feature type="region of interest" description="Disordered" evidence="1">
    <location>
        <begin position="24"/>
        <end position="48"/>
    </location>
</feature>
<protein>
    <submittedName>
        <fullName evidence="2">Uncharacterized protein</fullName>
    </submittedName>
</protein>